<evidence type="ECO:0000256" key="1">
    <source>
        <dbReference type="SAM" id="MobiDB-lite"/>
    </source>
</evidence>
<dbReference type="AlphaFoldDB" id="A0A381XRB4"/>
<evidence type="ECO:0000313" key="2">
    <source>
        <dbReference type="EMBL" id="SVA67265.1"/>
    </source>
</evidence>
<dbReference type="EMBL" id="UINC01016086">
    <property type="protein sequence ID" value="SVA67265.1"/>
    <property type="molecule type" value="Genomic_DNA"/>
</dbReference>
<reference evidence="2" key="1">
    <citation type="submission" date="2018-05" db="EMBL/GenBank/DDBJ databases">
        <authorList>
            <person name="Lanie J.A."/>
            <person name="Ng W.-L."/>
            <person name="Kazmierczak K.M."/>
            <person name="Andrzejewski T.M."/>
            <person name="Davidsen T.M."/>
            <person name="Wayne K.J."/>
            <person name="Tettelin H."/>
            <person name="Glass J.I."/>
            <person name="Rusch D."/>
            <person name="Podicherti R."/>
            <person name="Tsui H.-C.T."/>
            <person name="Winkler M.E."/>
        </authorList>
    </citation>
    <scope>NUCLEOTIDE SEQUENCE</scope>
</reference>
<feature type="region of interest" description="Disordered" evidence="1">
    <location>
        <begin position="1"/>
        <end position="26"/>
    </location>
</feature>
<protein>
    <submittedName>
        <fullName evidence="2">Uncharacterized protein</fullName>
    </submittedName>
</protein>
<sequence>MLWQRDRPDKQKMIAQHSDSFHQIKDQRKIKSLEKLDQLQ</sequence>
<proteinExistence type="predicted"/>
<organism evidence="2">
    <name type="scientific">marine metagenome</name>
    <dbReference type="NCBI Taxonomy" id="408172"/>
    <lineage>
        <taxon>unclassified sequences</taxon>
        <taxon>metagenomes</taxon>
        <taxon>ecological metagenomes</taxon>
    </lineage>
</organism>
<name>A0A381XRB4_9ZZZZ</name>
<gene>
    <name evidence="2" type="ORF">METZ01_LOCUS120119</name>
</gene>
<feature type="compositionally biased region" description="Basic and acidic residues" evidence="1">
    <location>
        <begin position="1"/>
        <end position="12"/>
    </location>
</feature>
<accession>A0A381XRB4</accession>